<dbReference type="EMBL" id="CP027754">
    <property type="protein sequence ID" value="AZE53450.1"/>
    <property type="molecule type" value="Genomic_DNA"/>
</dbReference>
<name>A0A3G7U2F0_9PSED</name>
<reference evidence="1 2" key="1">
    <citation type="submission" date="2018-03" db="EMBL/GenBank/DDBJ databases">
        <title>Diversity of phytobeneficial traits revealed by whole-genome analysis of worldwide-isolated phenazine-producing Pseudomonas spp.</title>
        <authorList>
            <person name="Biessy A."/>
            <person name="Novinscak A."/>
            <person name="Blom J."/>
            <person name="Leger G."/>
            <person name="Thomashow L.S."/>
            <person name="Cazorla F.M."/>
            <person name="Josic D."/>
            <person name="Filion M."/>
        </authorList>
    </citation>
    <scope>NUCLEOTIDE SEQUENCE [LARGE SCALE GENOMIC DNA]</scope>
    <source>
        <strain evidence="1 2">30B</strain>
    </source>
</reference>
<accession>A0A3G7U2F0</accession>
<proteinExistence type="predicted"/>
<sequence length="55" mass="6434">MTQQQLEWALQHDWALMGCMDADGNLGVDVRSDDPVWTEPKRFYDFQALRAWAGY</sequence>
<dbReference type="AlphaFoldDB" id="A0A3G7U2F0"/>
<evidence type="ECO:0000313" key="1">
    <source>
        <dbReference type="EMBL" id="AZE53450.1"/>
    </source>
</evidence>
<protein>
    <submittedName>
        <fullName evidence="1">Uncharacterized protein</fullName>
    </submittedName>
</protein>
<organism evidence="1 2">
    <name type="scientific">Pseudomonas synxantha</name>
    <dbReference type="NCBI Taxonomy" id="47883"/>
    <lineage>
        <taxon>Bacteria</taxon>
        <taxon>Pseudomonadati</taxon>
        <taxon>Pseudomonadota</taxon>
        <taxon>Gammaproteobacteria</taxon>
        <taxon>Pseudomonadales</taxon>
        <taxon>Pseudomonadaceae</taxon>
        <taxon>Pseudomonas</taxon>
    </lineage>
</organism>
<evidence type="ECO:0000313" key="2">
    <source>
        <dbReference type="Proteomes" id="UP000268696"/>
    </source>
</evidence>
<gene>
    <name evidence="1" type="ORF">C4K03_1279</name>
</gene>
<dbReference type="Proteomes" id="UP000268696">
    <property type="component" value="Chromosome"/>
</dbReference>
<dbReference type="RefSeq" id="WP_164486338.1">
    <property type="nucleotide sequence ID" value="NZ_CP027754.1"/>
</dbReference>